<dbReference type="SUPFAM" id="SSF46689">
    <property type="entry name" value="Homeodomain-like"/>
    <property type="match status" value="2"/>
</dbReference>
<dbReference type="InterPro" id="IPR053142">
    <property type="entry name" value="PchR_regulatory_protein"/>
</dbReference>
<dbReference type="PROSITE" id="PS01124">
    <property type="entry name" value="HTH_ARAC_FAMILY_2"/>
    <property type="match status" value="1"/>
</dbReference>
<feature type="domain" description="HTH araC/xylS-type" evidence="4">
    <location>
        <begin position="227"/>
        <end position="325"/>
    </location>
</feature>
<dbReference type="PANTHER" id="PTHR47893">
    <property type="entry name" value="REGULATORY PROTEIN PCHR"/>
    <property type="match status" value="1"/>
</dbReference>
<evidence type="ECO:0000313" key="6">
    <source>
        <dbReference type="EMBL" id="RNB54535.1"/>
    </source>
</evidence>
<dbReference type="SMART" id="SM00342">
    <property type="entry name" value="HTH_ARAC"/>
    <property type="match status" value="1"/>
</dbReference>
<dbReference type="GO" id="GO:0043565">
    <property type="term" value="F:sequence-specific DNA binding"/>
    <property type="evidence" value="ECO:0007669"/>
    <property type="project" value="InterPro"/>
</dbReference>
<keyword evidence="1" id="KW-0805">Transcription regulation</keyword>
<evidence type="ECO:0000256" key="3">
    <source>
        <dbReference type="ARBA" id="ARBA00023163"/>
    </source>
</evidence>
<dbReference type="PRINTS" id="PR00032">
    <property type="entry name" value="HTHARAC"/>
</dbReference>
<keyword evidence="2" id="KW-0238">DNA-binding</keyword>
<evidence type="ECO:0000313" key="7">
    <source>
        <dbReference type="Proteomes" id="UP000276178"/>
    </source>
</evidence>
<proteinExistence type="predicted"/>
<dbReference type="InterPro" id="IPR009057">
    <property type="entry name" value="Homeodomain-like_sf"/>
</dbReference>
<dbReference type="PROSITE" id="PS00041">
    <property type="entry name" value="HTH_ARAC_FAMILY_1"/>
    <property type="match status" value="1"/>
</dbReference>
<dbReference type="Gene3D" id="1.10.10.60">
    <property type="entry name" value="Homeodomain-like"/>
    <property type="match status" value="2"/>
</dbReference>
<organism evidence="6 7">
    <name type="scientific">Brevibacillus agri</name>
    <dbReference type="NCBI Taxonomy" id="51101"/>
    <lineage>
        <taxon>Bacteria</taxon>
        <taxon>Bacillati</taxon>
        <taxon>Bacillota</taxon>
        <taxon>Bacilli</taxon>
        <taxon>Bacillales</taxon>
        <taxon>Paenibacillaceae</taxon>
        <taxon>Brevibacillus</taxon>
    </lineage>
</organism>
<evidence type="ECO:0000259" key="4">
    <source>
        <dbReference type="PROSITE" id="PS01124"/>
    </source>
</evidence>
<dbReference type="Proteomes" id="UP000276178">
    <property type="component" value="Unassembled WGS sequence"/>
</dbReference>
<gene>
    <name evidence="5" type="ORF">BAG01nite_37960</name>
    <name evidence="6" type="ORF">EB820_14065</name>
</gene>
<evidence type="ECO:0000313" key="5">
    <source>
        <dbReference type="EMBL" id="GED27694.1"/>
    </source>
</evidence>
<dbReference type="InterPro" id="IPR020449">
    <property type="entry name" value="Tscrpt_reg_AraC-type_HTH"/>
</dbReference>
<keyword evidence="3" id="KW-0804">Transcription</keyword>
<reference evidence="6 7" key="1">
    <citation type="submission" date="2018-10" db="EMBL/GenBank/DDBJ databases">
        <title>Phylogenomics of Brevibacillus.</title>
        <authorList>
            <person name="Dunlap C."/>
        </authorList>
    </citation>
    <scope>NUCLEOTIDE SEQUENCE [LARGE SCALE GENOMIC DNA]</scope>
    <source>
        <strain evidence="6 7">NRRL NRS 1219</strain>
    </source>
</reference>
<evidence type="ECO:0000256" key="2">
    <source>
        <dbReference type="ARBA" id="ARBA00023125"/>
    </source>
</evidence>
<dbReference type="GO" id="GO:0003700">
    <property type="term" value="F:DNA-binding transcription factor activity"/>
    <property type="evidence" value="ECO:0007669"/>
    <property type="project" value="InterPro"/>
</dbReference>
<dbReference type="InterPro" id="IPR018060">
    <property type="entry name" value="HTH_AraC"/>
</dbReference>
<dbReference type="GeneID" id="82810224"/>
<comment type="caution">
    <text evidence="6">The sequence shown here is derived from an EMBL/GenBank/DDBJ whole genome shotgun (WGS) entry which is preliminary data.</text>
</comment>
<dbReference type="RefSeq" id="WP_005832578.1">
    <property type="nucleotide sequence ID" value="NZ_BJOD01000047.1"/>
</dbReference>
<dbReference type="Pfam" id="PF12833">
    <property type="entry name" value="HTH_18"/>
    <property type="match status" value="1"/>
</dbReference>
<accession>A0A3M8AV95</accession>
<dbReference type="PANTHER" id="PTHR47893:SF1">
    <property type="entry name" value="REGULATORY PROTEIN PCHR"/>
    <property type="match status" value="1"/>
</dbReference>
<name>A0A3M8AV95_9BACL</name>
<dbReference type="EMBL" id="RHHN01000039">
    <property type="protein sequence ID" value="RNB54535.1"/>
    <property type="molecule type" value="Genomic_DNA"/>
</dbReference>
<dbReference type="EMBL" id="BJOD01000047">
    <property type="protein sequence ID" value="GED27694.1"/>
    <property type="molecule type" value="Genomic_DNA"/>
</dbReference>
<evidence type="ECO:0000256" key="1">
    <source>
        <dbReference type="ARBA" id="ARBA00023015"/>
    </source>
</evidence>
<dbReference type="OrthoDB" id="9782503at2"/>
<keyword evidence="8" id="KW-1185">Reference proteome</keyword>
<reference evidence="5 8" key="2">
    <citation type="submission" date="2019-06" db="EMBL/GenBank/DDBJ databases">
        <title>Whole genome shotgun sequence of Brevibacillus agri NBRC 15538.</title>
        <authorList>
            <person name="Hosoyama A."/>
            <person name="Uohara A."/>
            <person name="Ohji S."/>
            <person name="Ichikawa N."/>
        </authorList>
    </citation>
    <scope>NUCLEOTIDE SEQUENCE [LARGE SCALE GENOMIC DNA]</scope>
    <source>
        <strain evidence="5 8">NBRC 15538</strain>
    </source>
</reference>
<protein>
    <submittedName>
        <fullName evidence="6">AraC family transcriptional regulator</fullName>
    </submittedName>
</protein>
<dbReference type="Proteomes" id="UP000317180">
    <property type="component" value="Unassembled WGS sequence"/>
</dbReference>
<evidence type="ECO:0000313" key="8">
    <source>
        <dbReference type="Proteomes" id="UP000317180"/>
    </source>
</evidence>
<dbReference type="InterPro" id="IPR018062">
    <property type="entry name" value="HTH_AraC-typ_CS"/>
</dbReference>
<sequence>MHSTSIHSIYDSYIDALPNVRLDDIGTELAGDELSGWNGYINRMMPRPGLEIVDSFHRFPDDHAMHFRSEAAMVELSFCLQGTGEVAVSGSSQHDLVPDSCSLQLMRDFQADFCYLAEAPFRSVAIGISVELFNEWLAQMDEGTPYTFEGLLGGRSFRMFRMPLRPDMTMRLRQLIAPPASQPKLRKLHAEGKTLEIAAHAFDTLLFGREPEGNKPGMSRSDREKIHNAREILLAHMEAPPSLVELARMAQLNEYKLKVGFKEEFGTSVFAYLREKRLEKALELLRAGELNVSQVALTVGFSNFSHFSEAFRKQYGLNPSDVKRGRHVLPYASGGR</sequence>
<dbReference type="AlphaFoldDB" id="A0A3M8AV95"/>